<keyword evidence="3" id="KW-1185">Reference proteome</keyword>
<dbReference type="EMBL" id="RZNH01000033">
    <property type="protein sequence ID" value="NOU61398.1"/>
    <property type="molecule type" value="Genomic_DNA"/>
</dbReference>
<keyword evidence="1" id="KW-1133">Transmembrane helix</keyword>
<evidence type="ECO:0000313" key="3">
    <source>
        <dbReference type="Proteomes" id="UP000732105"/>
    </source>
</evidence>
<feature type="transmembrane region" description="Helical" evidence="1">
    <location>
        <begin position="21"/>
        <end position="41"/>
    </location>
</feature>
<organism evidence="2 3">
    <name type="scientific">Marinifilum caeruleilacunae</name>
    <dbReference type="NCBI Taxonomy" id="2499076"/>
    <lineage>
        <taxon>Bacteria</taxon>
        <taxon>Pseudomonadati</taxon>
        <taxon>Bacteroidota</taxon>
        <taxon>Bacteroidia</taxon>
        <taxon>Marinilabiliales</taxon>
        <taxon>Marinifilaceae</taxon>
    </lineage>
</organism>
<evidence type="ECO:0000313" key="2">
    <source>
        <dbReference type="EMBL" id="NOU61398.1"/>
    </source>
</evidence>
<dbReference type="Proteomes" id="UP000732105">
    <property type="component" value="Unassembled WGS sequence"/>
</dbReference>
<reference evidence="2 3" key="1">
    <citation type="submission" date="2018-12" db="EMBL/GenBank/DDBJ databases">
        <title>Marinifilum JC070 sp. nov., a marine bacterium isolated from Yongle Blue Hole in the South China Sea.</title>
        <authorList>
            <person name="Fu T."/>
        </authorList>
    </citation>
    <scope>NUCLEOTIDE SEQUENCE [LARGE SCALE GENOMIC DNA]</scope>
    <source>
        <strain evidence="2 3">JC070</strain>
    </source>
</reference>
<keyword evidence="1" id="KW-0472">Membrane</keyword>
<protein>
    <submittedName>
        <fullName evidence="2">Uncharacterized protein</fullName>
    </submittedName>
</protein>
<accession>A0ABX1WZ18</accession>
<gene>
    <name evidence="2" type="ORF">ELS83_16440</name>
</gene>
<keyword evidence="1" id="KW-0812">Transmembrane</keyword>
<proteinExistence type="predicted"/>
<sequence length="269" mass="30094">MKNEFYIGYINKLPKQTAKTIKKSIFVLIFVFVASGVVIALHHQKVSNSKFELGQLSTIEGYYFNEPVPMIKLLEGKDIHGNHIFKSIPLVNYAKFGVEELVGIYEEENKISLQGKKVKIVGTYLYDDGKALFELTKRAESILEVSSLNDPAIKEMIQPKIEKLGVNSIKGEIVDSKCYFGAMRPGFGKTHRACAVRCISGGIPPVLAATNYSGEVNYFLIRGSEKEAINKEVLPYVAEPVRLTGELVKIDDWMVIYVNPKSGIERVKN</sequence>
<dbReference type="RefSeq" id="WP_171596662.1">
    <property type="nucleotide sequence ID" value="NZ_RZNH01000033.1"/>
</dbReference>
<comment type="caution">
    <text evidence="2">The sequence shown here is derived from an EMBL/GenBank/DDBJ whole genome shotgun (WGS) entry which is preliminary data.</text>
</comment>
<evidence type="ECO:0000256" key="1">
    <source>
        <dbReference type="SAM" id="Phobius"/>
    </source>
</evidence>
<name>A0ABX1WZ18_9BACT</name>